<reference evidence="1 2" key="1">
    <citation type="journal article" date="2018" name="Mol. Biol. Evol.">
        <title>Broad Genomic Sampling Reveals a Smut Pathogenic Ancestry of the Fungal Clade Ustilaginomycotina.</title>
        <authorList>
            <person name="Kijpornyongpan T."/>
            <person name="Mondo S.J."/>
            <person name="Barry K."/>
            <person name="Sandor L."/>
            <person name="Lee J."/>
            <person name="Lipzen A."/>
            <person name="Pangilinan J."/>
            <person name="LaButti K."/>
            <person name="Hainaut M."/>
            <person name="Henrissat B."/>
            <person name="Grigoriev I.V."/>
            <person name="Spatafora J.W."/>
            <person name="Aime M.C."/>
        </authorList>
    </citation>
    <scope>NUCLEOTIDE SEQUENCE [LARGE SCALE GENOMIC DNA]</scope>
    <source>
        <strain evidence="1 2">SA 807</strain>
    </source>
</reference>
<gene>
    <name evidence="1" type="ORF">IE53DRAFT_61023</name>
</gene>
<organism evidence="1 2">
    <name type="scientific">Violaceomyces palustris</name>
    <dbReference type="NCBI Taxonomy" id="1673888"/>
    <lineage>
        <taxon>Eukaryota</taxon>
        <taxon>Fungi</taxon>
        <taxon>Dikarya</taxon>
        <taxon>Basidiomycota</taxon>
        <taxon>Ustilaginomycotina</taxon>
        <taxon>Ustilaginomycetes</taxon>
        <taxon>Violaceomycetales</taxon>
        <taxon>Violaceomycetaceae</taxon>
        <taxon>Violaceomyces</taxon>
    </lineage>
</organism>
<evidence type="ECO:0000313" key="1">
    <source>
        <dbReference type="EMBL" id="PWN51176.1"/>
    </source>
</evidence>
<keyword evidence="2" id="KW-1185">Reference proteome</keyword>
<protein>
    <submittedName>
        <fullName evidence="1">Uncharacterized protein</fullName>
    </submittedName>
</protein>
<sequence>METSSPIPIKDRSSIYSNGSSSRLGISDSNASNGWNVGSSSLGSDSLRQSQASTISRSPIRSPIPIPNRSSSVAAQAPIPTRISSMASPTRADLSTSASDLADTIANLKLADDPDASTGTVAAFQQLAPTLNPAMLSAEDQGPSSLSFLSPARRREANSSGSERLFMEVSDQISEVDQSLEGIRRHIFFIQEKRHAGTFSSAQVASSSTTSELSPPPSSKNGAGDEAHASELDLALMQLDEKLEGVSRSMQQLEVRMSEVAGLAEEDDDDDDDDGEQGDSSMVDREIKSWKSRPRRNSLSSMSSFTSFDEAMLPAFAPALGPQALRRKYDEVVADWAKVQEESNTLRKELGDDKYLIVFRSVSDQADSMMDSLDRAMAHCQDFVTRFNRDHQSGAISRDRQDGGDEAFDSSQQGPTARLEELAALKKTFGVKKSYYAPACDQVFNVLERGTKDRATSNGTILRRFSELKARWKQSRERVSKMEKELTRIEVILKKAREGEEVASGASVLSSSHRPIAFPRSMSSKQLQQAALGQGSPNRPSAILPKSNLRSSVSSGRIVSGPSRLSSSSSFGSSHVSGTTPPQKPPKSGLRRMSATAESLQGFKASPPVAPTRTSSKLQGTPQRPLRAQRSQVITGTATDDGARHLRSSSAAVPQYGEASSETRPQWNSSTRIIPNEAEQESPAKLAALRASGRTTPLGHYSTPPRTNRELPSYAPSSYRGPGFDATAKGRSKTPQPQPSWTRSSSNEPVNVPPMPARPSSRTSSRIVSNRSLFGGHSEAGDSSMEWVKASESSGNDDGVLGTPPKRPGSAFGMYYRPPSAMGSASGDERARKRESMIPRLVSRDATPSGTPQRPGSSLSQASTSHFTHSGSTPPRYTGASRLTMQTPEPTIAARAQRLSMYARSNPNPSGTPGGAAKRSSRPPPTRLNHGGTNYMSPMRGGGASGRTTPLSAAALAAVPHAEPGSQISSVANYRSHKVSGRTTPTFSDAGASSVGGFSSAGNWGATGHRSGAIESYRPNPNDTLDVHVASIANALGVSVERIDPPLPKGVKLDEGPGKDNRTRYLIGGKDVVCRLLELHRPAGSAGALSGTKAKKILVRVGGGWQDLEQWLLNVLGAQ</sequence>
<dbReference type="EMBL" id="KZ819864">
    <property type="protein sequence ID" value="PWN51176.1"/>
    <property type="molecule type" value="Genomic_DNA"/>
</dbReference>
<proteinExistence type="predicted"/>
<dbReference type="Proteomes" id="UP000245626">
    <property type="component" value="Unassembled WGS sequence"/>
</dbReference>
<evidence type="ECO:0000313" key="2">
    <source>
        <dbReference type="Proteomes" id="UP000245626"/>
    </source>
</evidence>
<name>A0ACD0NZC7_9BASI</name>
<accession>A0ACD0NZC7</accession>